<dbReference type="SUPFAM" id="SSF56112">
    <property type="entry name" value="Protein kinase-like (PK-like)"/>
    <property type="match status" value="1"/>
</dbReference>
<dbReference type="InterPro" id="IPR011009">
    <property type="entry name" value="Kinase-like_dom_sf"/>
</dbReference>
<evidence type="ECO:0000256" key="3">
    <source>
        <dbReference type="ARBA" id="ARBA00022679"/>
    </source>
</evidence>
<accession>A0A0A9VXP3</accession>
<reference evidence="10" key="1">
    <citation type="journal article" date="2014" name="PLoS ONE">
        <title>Transcriptome-Based Identification of ABC Transporters in the Western Tarnished Plant Bug Lygus hesperus.</title>
        <authorList>
            <person name="Hull J.J."/>
            <person name="Chaney K."/>
            <person name="Geib S.M."/>
            <person name="Fabrick J.A."/>
            <person name="Brent C.S."/>
            <person name="Walsh D."/>
            <person name="Lavine L.C."/>
        </authorList>
    </citation>
    <scope>NUCLEOTIDE SEQUENCE</scope>
</reference>
<feature type="domain" description="Protein kinase" evidence="9">
    <location>
        <begin position="26"/>
        <end position="286"/>
    </location>
</feature>
<evidence type="ECO:0000313" key="10">
    <source>
        <dbReference type="EMBL" id="JAG00962.1"/>
    </source>
</evidence>
<evidence type="ECO:0000256" key="7">
    <source>
        <dbReference type="ARBA" id="ARBA00047899"/>
    </source>
</evidence>
<keyword evidence="2" id="KW-0723">Serine/threonine-protein kinase</keyword>
<proteinExistence type="predicted"/>
<evidence type="ECO:0000256" key="2">
    <source>
        <dbReference type="ARBA" id="ARBA00022527"/>
    </source>
</evidence>
<dbReference type="AlphaFoldDB" id="A0A0A9VXP3"/>
<gene>
    <name evidence="10" type="primary">NRKA_5</name>
    <name evidence="10" type="ORF">CM83_50235</name>
</gene>
<dbReference type="GO" id="GO:0005524">
    <property type="term" value="F:ATP binding"/>
    <property type="evidence" value="ECO:0007669"/>
    <property type="project" value="UniProtKB-KW"/>
</dbReference>
<dbReference type="PANTHER" id="PTHR44899">
    <property type="entry name" value="CAMK FAMILY PROTEIN KINASE"/>
    <property type="match status" value="1"/>
</dbReference>
<feature type="non-terminal residue" evidence="10">
    <location>
        <position position="1"/>
    </location>
</feature>
<evidence type="ECO:0000256" key="4">
    <source>
        <dbReference type="ARBA" id="ARBA00022741"/>
    </source>
</evidence>
<dbReference type="Gene3D" id="1.10.510.10">
    <property type="entry name" value="Transferase(Phosphotransferase) domain 1"/>
    <property type="match status" value="1"/>
</dbReference>
<evidence type="ECO:0000256" key="8">
    <source>
        <dbReference type="ARBA" id="ARBA00048679"/>
    </source>
</evidence>
<dbReference type="EC" id="2.7.11.1" evidence="1"/>
<evidence type="ECO:0000259" key="9">
    <source>
        <dbReference type="PROSITE" id="PS50011"/>
    </source>
</evidence>
<evidence type="ECO:0000256" key="5">
    <source>
        <dbReference type="ARBA" id="ARBA00022777"/>
    </source>
</evidence>
<keyword evidence="3" id="KW-0808">Transferase</keyword>
<dbReference type="EMBL" id="GBHO01042642">
    <property type="protein sequence ID" value="JAG00962.1"/>
    <property type="molecule type" value="Transcribed_RNA"/>
</dbReference>
<dbReference type="InterPro" id="IPR000719">
    <property type="entry name" value="Prot_kinase_dom"/>
</dbReference>
<reference evidence="10" key="2">
    <citation type="submission" date="2014-07" db="EMBL/GenBank/DDBJ databases">
        <authorList>
            <person name="Hull J."/>
        </authorList>
    </citation>
    <scope>NUCLEOTIDE SEQUENCE</scope>
</reference>
<comment type="catalytic activity">
    <reaction evidence="7">
        <text>L-threonyl-[protein] + ATP = O-phospho-L-threonyl-[protein] + ADP + H(+)</text>
        <dbReference type="Rhea" id="RHEA:46608"/>
        <dbReference type="Rhea" id="RHEA-COMP:11060"/>
        <dbReference type="Rhea" id="RHEA-COMP:11605"/>
        <dbReference type="ChEBI" id="CHEBI:15378"/>
        <dbReference type="ChEBI" id="CHEBI:30013"/>
        <dbReference type="ChEBI" id="CHEBI:30616"/>
        <dbReference type="ChEBI" id="CHEBI:61977"/>
        <dbReference type="ChEBI" id="CHEBI:456216"/>
        <dbReference type="EC" id="2.7.11.1"/>
    </reaction>
</comment>
<dbReference type="InterPro" id="IPR008266">
    <property type="entry name" value="Tyr_kinase_AS"/>
</dbReference>
<sequence>SDRMRRSGKKLPTRQFVKIAHRWKLLSTVLTFLTGGYGTIYKATSSRGVQVVLKEVILANQEEEEVQVTRKEAQLLSSLSHPHIIRYVDHWETPDLLTIAMEYAEGGSLEKVISKRESHFEETEALKIFVEVVAAVEYLHRKEIIHRDICARNVLVCSTGVIKLCDFGVSKRMRSVRTGSLKGDPSHFAPELCYGGKYVQFDQSHWGCSEETDMWALGCLLHHLLSLRPLFKSPTIAALLVTILADPVPPLPPSYSAALESLIFSLLSHEPWQRPRARVLLSHPLLSLHLQSLHLAHSSLQPSSI</sequence>
<dbReference type="InterPro" id="IPR051131">
    <property type="entry name" value="NEK_Ser/Thr_kinase_NIMA"/>
</dbReference>
<name>A0A0A9VXP3_LYGHE</name>
<comment type="catalytic activity">
    <reaction evidence="8">
        <text>L-seryl-[protein] + ATP = O-phospho-L-seryl-[protein] + ADP + H(+)</text>
        <dbReference type="Rhea" id="RHEA:17989"/>
        <dbReference type="Rhea" id="RHEA-COMP:9863"/>
        <dbReference type="Rhea" id="RHEA-COMP:11604"/>
        <dbReference type="ChEBI" id="CHEBI:15378"/>
        <dbReference type="ChEBI" id="CHEBI:29999"/>
        <dbReference type="ChEBI" id="CHEBI:30616"/>
        <dbReference type="ChEBI" id="CHEBI:83421"/>
        <dbReference type="ChEBI" id="CHEBI:456216"/>
        <dbReference type="EC" id="2.7.11.1"/>
    </reaction>
</comment>
<evidence type="ECO:0000256" key="1">
    <source>
        <dbReference type="ARBA" id="ARBA00012513"/>
    </source>
</evidence>
<dbReference type="Pfam" id="PF00069">
    <property type="entry name" value="Pkinase"/>
    <property type="match status" value="1"/>
</dbReference>
<dbReference type="GO" id="GO:0004674">
    <property type="term" value="F:protein serine/threonine kinase activity"/>
    <property type="evidence" value="ECO:0007669"/>
    <property type="project" value="UniProtKB-KW"/>
</dbReference>
<keyword evidence="6" id="KW-0067">ATP-binding</keyword>
<keyword evidence="5 10" id="KW-0418">Kinase</keyword>
<keyword evidence="4" id="KW-0547">Nucleotide-binding</keyword>
<organism evidence="10">
    <name type="scientific">Lygus hesperus</name>
    <name type="common">Western plant bug</name>
    <dbReference type="NCBI Taxonomy" id="30085"/>
    <lineage>
        <taxon>Eukaryota</taxon>
        <taxon>Metazoa</taxon>
        <taxon>Ecdysozoa</taxon>
        <taxon>Arthropoda</taxon>
        <taxon>Hexapoda</taxon>
        <taxon>Insecta</taxon>
        <taxon>Pterygota</taxon>
        <taxon>Neoptera</taxon>
        <taxon>Paraneoptera</taxon>
        <taxon>Hemiptera</taxon>
        <taxon>Heteroptera</taxon>
        <taxon>Panheteroptera</taxon>
        <taxon>Cimicomorpha</taxon>
        <taxon>Miridae</taxon>
        <taxon>Mirini</taxon>
        <taxon>Lygus</taxon>
    </lineage>
</organism>
<dbReference type="PROSITE" id="PS50011">
    <property type="entry name" value="PROTEIN_KINASE_DOM"/>
    <property type="match status" value="1"/>
</dbReference>
<protein>
    <recommendedName>
        <fullName evidence="1">non-specific serine/threonine protein kinase</fullName>
        <ecNumber evidence="1">2.7.11.1</ecNumber>
    </recommendedName>
</protein>
<evidence type="ECO:0000256" key="6">
    <source>
        <dbReference type="ARBA" id="ARBA00022840"/>
    </source>
</evidence>
<dbReference type="PROSITE" id="PS00109">
    <property type="entry name" value="PROTEIN_KINASE_TYR"/>
    <property type="match status" value="1"/>
</dbReference>
<dbReference type="PANTHER" id="PTHR44899:SF3">
    <property type="entry name" value="SERINE_THREONINE-PROTEIN KINASE NEK1"/>
    <property type="match status" value="1"/>
</dbReference>